<dbReference type="OrthoDB" id="880022at2"/>
<accession>A0A7K0G3W9</accession>
<dbReference type="EMBL" id="WKKH01000041">
    <property type="protein sequence ID" value="MRX78140.1"/>
    <property type="molecule type" value="Genomic_DNA"/>
</dbReference>
<name>A0A7K0G3W9_9SPHI</name>
<protein>
    <submittedName>
        <fullName evidence="2">Uncharacterized protein</fullName>
    </submittedName>
</protein>
<gene>
    <name evidence="2" type="ORF">GJU39_18840</name>
</gene>
<dbReference type="RefSeq" id="WP_154282550.1">
    <property type="nucleotide sequence ID" value="NZ_JBHUJQ010000001.1"/>
</dbReference>
<evidence type="ECO:0000313" key="2">
    <source>
        <dbReference type="EMBL" id="MRX78140.1"/>
    </source>
</evidence>
<comment type="caution">
    <text evidence="2">The sequence shown here is derived from an EMBL/GenBank/DDBJ whole genome shotgun (WGS) entry which is preliminary data.</text>
</comment>
<organism evidence="2 3">
    <name type="scientific">Pedobacter petrophilus</name>
    <dbReference type="NCBI Taxonomy" id="1908241"/>
    <lineage>
        <taxon>Bacteria</taxon>
        <taxon>Pseudomonadati</taxon>
        <taxon>Bacteroidota</taxon>
        <taxon>Sphingobacteriia</taxon>
        <taxon>Sphingobacteriales</taxon>
        <taxon>Sphingobacteriaceae</taxon>
        <taxon>Pedobacter</taxon>
    </lineage>
</organism>
<proteinExistence type="predicted"/>
<reference evidence="2 3" key="1">
    <citation type="submission" date="2019-11" db="EMBL/GenBank/DDBJ databases">
        <title>Pedobacter petrophilus genome.</title>
        <authorList>
            <person name="Feldbauer M.J."/>
            <person name="Newman J.D."/>
        </authorList>
    </citation>
    <scope>NUCLEOTIDE SEQUENCE [LARGE SCALE GENOMIC DNA]</scope>
    <source>
        <strain evidence="2 3">LMG 29686</strain>
    </source>
</reference>
<evidence type="ECO:0000256" key="1">
    <source>
        <dbReference type="SAM" id="SignalP"/>
    </source>
</evidence>
<dbReference type="AlphaFoldDB" id="A0A7K0G3W9"/>
<keyword evidence="3" id="KW-1185">Reference proteome</keyword>
<keyword evidence="1" id="KW-0732">Signal</keyword>
<feature type="chain" id="PRO_5029822079" evidence="1">
    <location>
        <begin position="29"/>
        <end position="266"/>
    </location>
</feature>
<evidence type="ECO:0000313" key="3">
    <source>
        <dbReference type="Proteomes" id="UP000487757"/>
    </source>
</evidence>
<feature type="signal peptide" evidence="1">
    <location>
        <begin position="1"/>
        <end position="28"/>
    </location>
</feature>
<sequence length="266" mass="29983">MNKINFRLLYMLLCLWSITCLFNSGVKAQPAGTTNFYSNIKNYNLAPLWRADRLRLLSLKQDQPFPEPYGILGKNNQRFYIHYTSVSKDAGNPYRYNVQGKTRVGNQVRTFTGTITVKQAGIFKPGENPYAPEPFKGYKRGQLICQVALTEAKTAPGSGTIAGEVTTDFCLNSQNQLLYDTIDFGIDGYGNNKFTGTLKALNSKVGQKLQYGDYSFLDSEFNDVDGITVPPKYEKYGWKSFLDAIPSDVRPASKAAIAEEKRQWWK</sequence>
<dbReference type="Proteomes" id="UP000487757">
    <property type="component" value="Unassembled WGS sequence"/>
</dbReference>